<dbReference type="InterPro" id="IPR046235">
    <property type="entry name" value="DUF6268"/>
</dbReference>
<comment type="caution">
    <text evidence="2">The sequence shown here is derived from an EMBL/GenBank/DDBJ whole genome shotgun (WGS) entry which is preliminary data.</text>
</comment>
<evidence type="ECO:0000313" key="3">
    <source>
        <dbReference type="Proteomes" id="UP000231846"/>
    </source>
</evidence>
<feature type="domain" description="DUF6268" evidence="1">
    <location>
        <begin position="20"/>
        <end position="297"/>
    </location>
</feature>
<evidence type="ECO:0000313" key="2">
    <source>
        <dbReference type="EMBL" id="PJY75725.1"/>
    </source>
</evidence>
<evidence type="ECO:0000259" key="1">
    <source>
        <dbReference type="Pfam" id="PF19783"/>
    </source>
</evidence>
<accession>A0A2M9VAN9</accession>
<name>A0A2M9VAN9_BACFG</name>
<gene>
    <name evidence="2" type="ORF">CQW34_01055</name>
</gene>
<organism evidence="2 3">
    <name type="scientific">Bacteroides fragilis</name>
    <dbReference type="NCBI Taxonomy" id="817"/>
    <lineage>
        <taxon>Bacteria</taxon>
        <taxon>Pseudomonadati</taxon>
        <taxon>Bacteroidota</taxon>
        <taxon>Bacteroidia</taxon>
        <taxon>Bacteroidales</taxon>
        <taxon>Bacteroidaceae</taxon>
        <taxon>Bacteroides</taxon>
    </lineage>
</organism>
<protein>
    <recommendedName>
        <fullName evidence="1">DUF6268 domain-containing protein</fullName>
    </recommendedName>
</protein>
<dbReference type="EMBL" id="PDCW01000005">
    <property type="protein sequence ID" value="PJY75725.1"/>
    <property type="molecule type" value="Genomic_DNA"/>
</dbReference>
<dbReference type="Pfam" id="PF19783">
    <property type="entry name" value="DUF6268"/>
    <property type="match status" value="1"/>
</dbReference>
<sequence>MKRFHTILILSICIGLPTALFGQGYVSSEYLSSSSLRDEAGGRFGSGAMGRFSGRYTLPLSVKRNDRGQPVAWSATFNCTYASLQNEGVAAALNPDRILNTSLNVSHLRPISERWSLIASLGCGIYAVPNQIAWRSILANGAVVFVYKLRENLDIGVGAGLTNSFGVPMILPMGYLNWRTSGKYEIRVDMSSGLKVTAAKWLNRKFKLELTAIEMDGISSVMRIGGKSKIYSSTMMRSTLSPTFCISPKASVYFGIGGNWLRSIRISDRDFGGFLDSFREDGHDFGVSLRVTAGFNWSF</sequence>
<proteinExistence type="predicted"/>
<dbReference type="RefSeq" id="WP_032567486.1">
    <property type="nucleotide sequence ID" value="NZ_JABAGK010000018.1"/>
</dbReference>
<reference evidence="2 3" key="1">
    <citation type="journal article" date="2017" name="MBio">
        <title>Gut Symbiont Bacteroides fragilis Secretes a Eukaryotic-Like Ubiquitin Protein That Mediates Intraspecies Antagonism.</title>
        <authorList>
            <person name="Chatzidaki-Livanis M."/>
            <person name="Coyne M.J."/>
            <person name="Roelofs K.G."/>
            <person name="Gentyala R.R."/>
            <person name="Caldwell J.M."/>
            <person name="Comstock L.E."/>
        </authorList>
    </citation>
    <scope>NUCLEOTIDE SEQUENCE [LARGE SCALE GENOMIC DNA]</scope>
    <source>
        <strain evidence="2 3">12905</strain>
    </source>
</reference>
<dbReference type="Proteomes" id="UP000231846">
    <property type="component" value="Unassembled WGS sequence"/>
</dbReference>
<dbReference type="AlphaFoldDB" id="A0A2M9VAN9"/>